<reference evidence="1" key="2">
    <citation type="journal article" date="2022" name="New Phytol.">
        <title>Evolutionary transition to the ectomycorrhizal habit in the genomes of a hyperdiverse lineage of mushroom-forming fungi.</title>
        <authorList>
            <person name="Looney B."/>
            <person name="Miyauchi S."/>
            <person name="Morin E."/>
            <person name="Drula E."/>
            <person name="Courty P.E."/>
            <person name="Kohler A."/>
            <person name="Kuo A."/>
            <person name="LaButti K."/>
            <person name="Pangilinan J."/>
            <person name="Lipzen A."/>
            <person name="Riley R."/>
            <person name="Andreopoulos W."/>
            <person name="He G."/>
            <person name="Johnson J."/>
            <person name="Nolan M."/>
            <person name="Tritt A."/>
            <person name="Barry K.W."/>
            <person name="Grigoriev I.V."/>
            <person name="Nagy L.G."/>
            <person name="Hibbett D."/>
            <person name="Henrissat B."/>
            <person name="Matheny P.B."/>
            <person name="Labbe J."/>
            <person name="Martin F.M."/>
        </authorList>
    </citation>
    <scope>NUCLEOTIDE SEQUENCE</scope>
    <source>
        <strain evidence="1">HHB10654</strain>
    </source>
</reference>
<name>A0ACB8TGR4_9AGAM</name>
<dbReference type="EMBL" id="MU277189">
    <property type="protein sequence ID" value="KAI0067602.1"/>
    <property type="molecule type" value="Genomic_DNA"/>
</dbReference>
<accession>A0ACB8TGR4</accession>
<evidence type="ECO:0000313" key="2">
    <source>
        <dbReference type="Proteomes" id="UP000814140"/>
    </source>
</evidence>
<evidence type="ECO:0000313" key="1">
    <source>
        <dbReference type="EMBL" id="KAI0067602.1"/>
    </source>
</evidence>
<gene>
    <name evidence="1" type="ORF">BV25DRAFT_1867457</name>
</gene>
<proteinExistence type="predicted"/>
<comment type="caution">
    <text evidence="1">The sequence shown here is derived from an EMBL/GenBank/DDBJ whole genome shotgun (WGS) entry which is preliminary data.</text>
</comment>
<protein>
    <submittedName>
        <fullName evidence="1">NAD-P-binding protein</fullName>
    </submittedName>
</protein>
<organism evidence="1 2">
    <name type="scientific">Artomyces pyxidatus</name>
    <dbReference type="NCBI Taxonomy" id="48021"/>
    <lineage>
        <taxon>Eukaryota</taxon>
        <taxon>Fungi</taxon>
        <taxon>Dikarya</taxon>
        <taxon>Basidiomycota</taxon>
        <taxon>Agaricomycotina</taxon>
        <taxon>Agaricomycetes</taxon>
        <taxon>Russulales</taxon>
        <taxon>Auriscalpiaceae</taxon>
        <taxon>Artomyces</taxon>
    </lineage>
</organism>
<sequence>MSGLRNFALAGVGGLGAMVVGELLKAKAAGTVHKISILTRLSSGKEALEKFASSGANIIPVDYENKGALRQALVGVDIVISTLPLFALDVEFTVAEASKAAGAKLFVPSEYGLPVVTDRLVPRRVENREKLREMGFPYTLFFCGPWTDIMFAPFFFFDLEKGTATLGGDGNKLISATTRPDVARFIAYALTNLPIEKLEYRAFRMEGDRMSLNEVFKAYEAKTGKKVVITYKSVSDLEAAVASNPHDFASHLHLLFALGEGIVGTPDNDVYPNWNPTSMIDYLA</sequence>
<keyword evidence="2" id="KW-1185">Reference proteome</keyword>
<reference evidence="1" key="1">
    <citation type="submission" date="2021-03" db="EMBL/GenBank/DDBJ databases">
        <authorList>
            <consortium name="DOE Joint Genome Institute"/>
            <person name="Ahrendt S."/>
            <person name="Looney B.P."/>
            <person name="Miyauchi S."/>
            <person name="Morin E."/>
            <person name="Drula E."/>
            <person name="Courty P.E."/>
            <person name="Chicoki N."/>
            <person name="Fauchery L."/>
            <person name="Kohler A."/>
            <person name="Kuo A."/>
            <person name="Labutti K."/>
            <person name="Pangilinan J."/>
            <person name="Lipzen A."/>
            <person name="Riley R."/>
            <person name="Andreopoulos W."/>
            <person name="He G."/>
            <person name="Johnson J."/>
            <person name="Barry K.W."/>
            <person name="Grigoriev I.V."/>
            <person name="Nagy L."/>
            <person name="Hibbett D."/>
            <person name="Henrissat B."/>
            <person name="Matheny P.B."/>
            <person name="Labbe J."/>
            <person name="Martin F."/>
        </authorList>
    </citation>
    <scope>NUCLEOTIDE SEQUENCE</scope>
    <source>
        <strain evidence="1">HHB10654</strain>
    </source>
</reference>
<dbReference type="Proteomes" id="UP000814140">
    <property type="component" value="Unassembled WGS sequence"/>
</dbReference>